<proteinExistence type="predicted"/>
<dbReference type="STRING" id="1212491.LFA_0338"/>
<evidence type="ECO:0000313" key="1">
    <source>
        <dbReference type="EMBL" id="CEG55809.1"/>
    </source>
</evidence>
<dbReference type="OrthoDB" id="5635939at2"/>
<dbReference type="EMBL" id="LN614827">
    <property type="protein sequence ID" value="CEG55809.1"/>
    <property type="molecule type" value="Genomic_DNA"/>
</dbReference>
<gene>
    <name evidence="1" type="ORF">LFA_0338</name>
</gene>
<protein>
    <submittedName>
        <fullName evidence="1">Uncharacterized protein</fullName>
    </submittedName>
</protein>
<sequence>MDNSRNDLVPHPHFLEILFAFKNKVSTVFRDVLGIHEIHHIALTRISGNNQIITFSSTPAMEFNLFSSPLWRYDQSYNPLWFTLCSQAYWQTLYDQDRYDELYYLKQIKHAFPIGLSLAAKIDQHYVVYSLASRKSCAHTHELFSNKREDFYKIGQYCSNILNPLFNHCDRLASHVSSKQGEYETSE</sequence>
<dbReference type="Proteomes" id="UP000032430">
    <property type="component" value="Chromosome I"/>
</dbReference>
<dbReference type="AlphaFoldDB" id="A0A098G1F5"/>
<dbReference type="HOGENOM" id="CLU_1561022_0_0_6"/>
<organism evidence="1 2">
    <name type="scientific">Legionella fallonii LLAP-10</name>
    <dbReference type="NCBI Taxonomy" id="1212491"/>
    <lineage>
        <taxon>Bacteria</taxon>
        <taxon>Pseudomonadati</taxon>
        <taxon>Pseudomonadota</taxon>
        <taxon>Gammaproteobacteria</taxon>
        <taxon>Legionellales</taxon>
        <taxon>Legionellaceae</taxon>
        <taxon>Legionella</taxon>
    </lineage>
</organism>
<dbReference type="KEGG" id="lfa:LFA_0338"/>
<keyword evidence="2" id="KW-1185">Reference proteome</keyword>
<name>A0A098G1F5_9GAMM</name>
<evidence type="ECO:0000313" key="2">
    <source>
        <dbReference type="Proteomes" id="UP000032430"/>
    </source>
</evidence>
<accession>A0A098G1F5</accession>
<dbReference type="RefSeq" id="WP_045094618.1">
    <property type="nucleotide sequence ID" value="NZ_LN614827.1"/>
</dbReference>
<reference evidence="2" key="1">
    <citation type="submission" date="2014-09" db="EMBL/GenBank/DDBJ databases">
        <authorList>
            <person name="Gomez-Valero L."/>
        </authorList>
    </citation>
    <scope>NUCLEOTIDE SEQUENCE [LARGE SCALE GENOMIC DNA]</scope>
    <source>
        <strain evidence="2">ATCC700992</strain>
    </source>
</reference>